<dbReference type="InterPro" id="IPR036390">
    <property type="entry name" value="WH_DNA-bd_sf"/>
</dbReference>
<dbReference type="PANTHER" id="PTHR39515:SF2">
    <property type="entry name" value="HTH-TYPE TRANSCRIPTIONAL REGULATOR RV0880"/>
    <property type="match status" value="1"/>
</dbReference>
<dbReference type="PANTHER" id="PTHR39515">
    <property type="entry name" value="CONSERVED PROTEIN"/>
    <property type="match status" value="1"/>
</dbReference>
<accession>C6W997</accession>
<dbReference type="Gene3D" id="1.10.10.10">
    <property type="entry name" value="Winged helix-like DNA-binding domain superfamily/Winged helix DNA-binding domain"/>
    <property type="match status" value="1"/>
</dbReference>
<dbReference type="SUPFAM" id="SSF46785">
    <property type="entry name" value="Winged helix' DNA-binding domain"/>
    <property type="match status" value="1"/>
</dbReference>
<dbReference type="EMBL" id="CP001630">
    <property type="protein sequence ID" value="ACU35260.1"/>
    <property type="molecule type" value="Genomic_DNA"/>
</dbReference>
<evidence type="ECO:0000256" key="4">
    <source>
        <dbReference type="SAM" id="MobiDB-lite"/>
    </source>
</evidence>
<dbReference type="GO" id="GO:0003677">
    <property type="term" value="F:DNA binding"/>
    <property type="evidence" value="ECO:0007669"/>
    <property type="project" value="UniProtKB-KW"/>
</dbReference>
<keyword evidence="1" id="KW-0805">Transcription regulation</keyword>
<dbReference type="SMART" id="SM00347">
    <property type="entry name" value="HTH_MARR"/>
    <property type="match status" value="1"/>
</dbReference>
<keyword evidence="3" id="KW-0804">Transcription</keyword>
<evidence type="ECO:0000313" key="7">
    <source>
        <dbReference type="Proteomes" id="UP000002213"/>
    </source>
</evidence>
<feature type="region of interest" description="Disordered" evidence="4">
    <location>
        <begin position="1"/>
        <end position="29"/>
    </location>
</feature>
<dbReference type="eggNOG" id="COG1846">
    <property type="taxonomic scope" value="Bacteria"/>
</dbReference>
<dbReference type="AlphaFoldDB" id="C6W997"/>
<feature type="domain" description="HTH marR-type" evidence="5">
    <location>
        <begin position="49"/>
        <end position="181"/>
    </location>
</feature>
<proteinExistence type="predicted"/>
<dbReference type="InterPro" id="IPR052526">
    <property type="entry name" value="HTH-type_Bedaq_tolerance"/>
</dbReference>
<dbReference type="PROSITE" id="PS01117">
    <property type="entry name" value="HTH_MARR_1"/>
    <property type="match status" value="1"/>
</dbReference>
<dbReference type="InterPro" id="IPR036388">
    <property type="entry name" value="WH-like_DNA-bd_sf"/>
</dbReference>
<dbReference type="KEGG" id="ami:Amir_1308"/>
<sequence>MDFPARGGPDVPARVPTTVRPPSDRPTERIHLGVGHNARRYPSRMSDEARTLTDVVARLRRALRTSIRSEWPWDALPMAQVELLMALAERSPSRVGDLAAELRLAPNTVSGLVGQLIEGGLVAKRADPTDRRVAQLTVTPLGHDKLAVWRGAHEKRIGGALDRLEPEERADVVRALTALDHLVDHLRAS</sequence>
<evidence type="ECO:0000256" key="3">
    <source>
        <dbReference type="ARBA" id="ARBA00023163"/>
    </source>
</evidence>
<dbReference type="Pfam" id="PF12802">
    <property type="entry name" value="MarR_2"/>
    <property type="match status" value="1"/>
</dbReference>
<name>C6W997_ACTMD</name>
<dbReference type="InterPro" id="IPR023187">
    <property type="entry name" value="Tscrpt_reg_MarR-type_CS"/>
</dbReference>
<dbReference type="STRING" id="446462.Amir_1308"/>
<keyword evidence="2" id="KW-0238">DNA-binding</keyword>
<gene>
    <name evidence="6" type="ordered locus">Amir_1308</name>
</gene>
<dbReference type="GO" id="GO:0003700">
    <property type="term" value="F:DNA-binding transcription factor activity"/>
    <property type="evidence" value="ECO:0007669"/>
    <property type="project" value="InterPro"/>
</dbReference>
<organism evidence="6 7">
    <name type="scientific">Actinosynnema mirum (strain ATCC 29888 / DSM 43827 / JCM 3225 / NBRC 14064 / NCIMB 13271 / NRRL B-12336 / IMRU 3971 / 101)</name>
    <dbReference type="NCBI Taxonomy" id="446462"/>
    <lineage>
        <taxon>Bacteria</taxon>
        <taxon>Bacillati</taxon>
        <taxon>Actinomycetota</taxon>
        <taxon>Actinomycetes</taxon>
        <taxon>Pseudonocardiales</taxon>
        <taxon>Pseudonocardiaceae</taxon>
        <taxon>Actinosynnema</taxon>
    </lineage>
</organism>
<dbReference type="Proteomes" id="UP000002213">
    <property type="component" value="Chromosome"/>
</dbReference>
<dbReference type="InterPro" id="IPR000835">
    <property type="entry name" value="HTH_MarR-typ"/>
</dbReference>
<reference evidence="6 7" key="1">
    <citation type="journal article" date="2009" name="Stand. Genomic Sci.">
        <title>Complete genome sequence of Actinosynnema mirum type strain (101).</title>
        <authorList>
            <person name="Land M."/>
            <person name="Lapidus A."/>
            <person name="Mayilraj S."/>
            <person name="Chen F."/>
            <person name="Copeland A."/>
            <person name="Del Rio T.G."/>
            <person name="Nolan M."/>
            <person name="Lucas S."/>
            <person name="Tice H."/>
            <person name="Cheng J.F."/>
            <person name="Chertkov O."/>
            <person name="Bruce D."/>
            <person name="Goodwin L."/>
            <person name="Pitluck S."/>
            <person name="Rohde M."/>
            <person name="Goker M."/>
            <person name="Pati A."/>
            <person name="Ivanova N."/>
            <person name="Mavromatis K."/>
            <person name="Chen A."/>
            <person name="Palaniappan K."/>
            <person name="Hauser L."/>
            <person name="Chang Y.J."/>
            <person name="Jeffries C.C."/>
            <person name="Brettin T."/>
            <person name="Detter J.C."/>
            <person name="Han C."/>
            <person name="Chain P."/>
            <person name="Tindall B.J."/>
            <person name="Bristow J."/>
            <person name="Eisen J.A."/>
            <person name="Markowitz V."/>
            <person name="Hugenholtz P."/>
            <person name="Kyrpides N.C."/>
            <person name="Klenk H.P."/>
        </authorList>
    </citation>
    <scope>NUCLEOTIDE SEQUENCE [LARGE SCALE GENOMIC DNA]</scope>
    <source>
        <strain evidence="7">ATCC 29888 / DSM 43827 / JCM 3225 / NBRC 14064 / NCIMB 13271 / NRRL B-12336 / IMRU 3971 / 101</strain>
    </source>
</reference>
<keyword evidence="7" id="KW-1185">Reference proteome</keyword>
<dbReference type="PROSITE" id="PS50995">
    <property type="entry name" value="HTH_MARR_2"/>
    <property type="match status" value="1"/>
</dbReference>
<feature type="compositionally biased region" description="Low complexity" evidence="4">
    <location>
        <begin position="9"/>
        <end position="21"/>
    </location>
</feature>
<protein>
    <submittedName>
        <fullName evidence="6">Transcriptional regulator, MarR family</fullName>
    </submittedName>
</protein>
<evidence type="ECO:0000313" key="6">
    <source>
        <dbReference type="EMBL" id="ACU35260.1"/>
    </source>
</evidence>
<evidence type="ECO:0000259" key="5">
    <source>
        <dbReference type="PROSITE" id="PS50995"/>
    </source>
</evidence>
<evidence type="ECO:0000256" key="2">
    <source>
        <dbReference type="ARBA" id="ARBA00023125"/>
    </source>
</evidence>
<dbReference type="HOGENOM" id="CLU_083287_15_6_11"/>
<evidence type="ECO:0000256" key="1">
    <source>
        <dbReference type="ARBA" id="ARBA00023015"/>
    </source>
</evidence>